<evidence type="ECO:0000313" key="8">
    <source>
        <dbReference type="EMBL" id="MFC1850150.1"/>
    </source>
</evidence>
<evidence type="ECO:0000256" key="1">
    <source>
        <dbReference type="ARBA" id="ARBA00001966"/>
    </source>
</evidence>
<feature type="domain" description="B12-binding" evidence="6">
    <location>
        <begin position="1"/>
        <end position="147"/>
    </location>
</feature>
<name>A0ABV6YVC2_UNCC1</name>
<dbReference type="InterPro" id="IPR034466">
    <property type="entry name" value="Methyltransferase_Class_B"/>
</dbReference>
<dbReference type="SUPFAM" id="SSF102114">
    <property type="entry name" value="Radical SAM enzymes"/>
    <property type="match status" value="1"/>
</dbReference>
<comment type="caution">
    <text evidence="8">The sequence shown here is derived from an EMBL/GenBank/DDBJ whole genome shotgun (WGS) entry which is preliminary data.</text>
</comment>
<keyword evidence="5" id="KW-0411">Iron-sulfur</keyword>
<keyword evidence="3" id="KW-0479">Metal-binding</keyword>
<keyword evidence="2" id="KW-0949">S-adenosyl-L-methionine</keyword>
<dbReference type="CDD" id="cd01335">
    <property type="entry name" value="Radical_SAM"/>
    <property type="match status" value="1"/>
</dbReference>
<evidence type="ECO:0000256" key="3">
    <source>
        <dbReference type="ARBA" id="ARBA00022723"/>
    </source>
</evidence>
<dbReference type="InterPro" id="IPR051198">
    <property type="entry name" value="BchE-like"/>
</dbReference>
<dbReference type="PANTHER" id="PTHR43409">
    <property type="entry name" value="ANAEROBIC MAGNESIUM-PROTOPORPHYRIN IX MONOMETHYL ESTER CYCLASE-RELATED"/>
    <property type="match status" value="1"/>
</dbReference>
<dbReference type="PROSITE" id="PS51918">
    <property type="entry name" value="RADICAL_SAM"/>
    <property type="match status" value="1"/>
</dbReference>
<organism evidence="8 9">
    <name type="scientific">candidate division CSSED10-310 bacterium</name>
    <dbReference type="NCBI Taxonomy" id="2855610"/>
    <lineage>
        <taxon>Bacteria</taxon>
        <taxon>Bacteria division CSSED10-310</taxon>
    </lineage>
</organism>
<protein>
    <submittedName>
        <fullName evidence="8">B12-binding domain-containing radical SAM protein</fullName>
    </submittedName>
</protein>
<reference evidence="8 9" key="1">
    <citation type="submission" date="2024-09" db="EMBL/GenBank/DDBJ databases">
        <title>Laminarin stimulates single cell rates of sulfate reduction while oxygen inhibits transcriptomic activity in coastal marine sediment.</title>
        <authorList>
            <person name="Lindsay M."/>
            <person name="Orcutt B."/>
            <person name="Emerson D."/>
            <person name="Stepanauskas R."/>
            <person name="D'Angelo T."/>
        </authorList>
    </citation>
    <scope>NUCLEOTIDE SEQUENCE [LARGE SCALE GENOMIC DNA]</scope>
    <source>
        <strain evidence="8">SAG AM-311-K15</strain>
    </source>
</reference>
<evidence type="ECO:0000256" key="2">
    <source>
        <dbReference type="ARBA" id="ARBA00022691"/>
    </source>
</evidence>
<dbReference type="Pfam" id="PF02310">
    <property type="entry name" value="B12-binding"/>
    <property type="match status" value="1"/>
</dbReference>
<keyword evidence="4" id="KW-0408">Iron</keyword>
<dbReference type="Proteomes" id="UP001594351">
    <property type="component" value="Unassembled WGS sequence"/>
</dbReference>
<dbReference type="SFLD" id="SFLDG01082">
    <property type="entry name" value="B12-binding_domain_containing"/>
    <property type="match status" value="1"/>
</dbReference>
<dbReference type="Gene3D" id="3.40.50.280">
    <property type="entry name" value="Cobalamin-binding domain"/>
    <property type="match status" value="1"/>
</dbReference>
<evidence type="ECO:0000313" key="9">
    <source>
        <dbReference type="Proteomes" id="UP001594351"/>
    </source>
</evidence>
<evidence type="ECO:0000256" key="5">
    <source>
        <dbReference type="ARBA" id="ARBA00023014"/>
    </source>
</evidence>
<dbReference type="InterPro" id="IPR023404">
    <property type="entry name" value="rSAM_horseshoe"/>
</dbReference>
<dbReference type="Pfam" id="PF04055">
    <property type="entry name" value="Radical_SAM"/>
    <property type="match status" value="1"/>
</dbReference>
<dbReference type="SFLD" id="SFLDG01123">
    <property type="entry name" value="methyltransferase_(Class_B)"/>
    <property type="match status" value="1"/>
</dbReference>
<evidence type="ECO:0000259" key="7">
    <source>
        <dbReference type="PROSITE" id="PS51918"/>
    </source>
</evidence>
<dbReference type="InterPro" id="IPR058240">
    <property type="entry name" value="rSAM_sf"/>
</dbReference>
<gene>
    <name evidence="8" type="ORF">ACFL27_08170</name>
</gene>
<dbReference type="SFLD" id="SFLDS00029">
    <property type="entry name" value="Radical_SAM"/>
    <property type="match status" value="1"/>
</dbReference>
<comment type="cofactor">
    <cofactor evidence="1">
        <name>[4Fe-4S] cluster</name>
        <dbReference type="ChEBI" id="CHEBI:49883"/>
    </cofactor>
</comment>
<accession>A0ABV6YVC2</accession>
<dbReference type="SMART" id="SM00729">
    <property type="entry name" value="Elp3"/>
    <property type="match status" value="1"/>
</dbReference>
<evidence type="ECO:0000259" key="6">
    <source>
        <dbReference type="PROSITE" id="PS51332"/>
    </source>
</evidence>
<proteinExistence type="predicted"/>
<dbReference type="PROSITE" id="PS51332">
    <property type="entry name" value="B12_BINDING"/>
    <property type="match status" value="1"/>
</dbReference>
<dbReference type="InterPro" id="IPR006158">
    <property type="entry name" value="Cobalamin-bd"/>
</dbReference>
<dbReference type="Gene3D" id="3.80.30.20">
    <property type="entry name" value="tm_1862 like domain"/>
    <property type="match status" value="1"/>
</dbReference>
<feature type="domain" description="Radical SAM core" evidence="7">
    <location>
        <begin position="189"/>
        <end position="417"/>
    </location>
</feature>
<dbReference type="PANTHER" id="PTHR43409:SF16">
    <property type="entry name" value="SLR0320 PROTEIN"/>
    <property type="match status" value="1"/>
</dbReference>
<sequence length="501" mass="57998">MRVLLINSNREIYPWPVVPLGLSYIASTLKAHHHSVKFLDLCFPRKPHQVLRETLTEFQPEAIGISIRNIDNVNMCQPHFYLPEIKEKIVDVCFSYSKAPVIIGGSAIGMTPEMIMDYFHVDYAVAGDGEEAMVRWLQFLESEEDEIPAIRGLFQRQSDGVIKPPEHRNLNAFTSFERPRPFQWIDHHYYEKNGASINIQSKRGCVFKCIYCSYNLIEGNQYRLREPGAVVDEIEEWIAVAKPRSFDFVDSTFNSPQSHAIDICEELIRRDIKWSFTTMGLNPGCISPELLEVMKAAGFEQCMCSPDSASPVLLHNLCKNFTLQELVKAAQLFKRFNLRVFWFFILGGPGETAETVKETLDFCKTYIPPEDVVHFTIGFRVFPETRLAEIMIEENHQLKNSDLFRPSFYCSNLITPDEILAMIHQAARQNLNFISYFDMDIYDGLKYITLLLNQRNPPDHNWTNVPNVNRNLKKIGLWNLIHKYHRTKFHRSKIIPVNVRG</sequence>
<evidence type="ECO:0000256" key="4">
    <source>
        <dbReference type="ARBA" id="ARBA00023004"/>
    </source>
</evidence>
<dbReference type="EMBL" id="JBHPBY010000079">
    <property type="protein sequence ID" value="MFC1850150.1"/>
    <property type="molecule type" value="Genomic_DNA"/>
</dbReference>
<dbReference type="InterPro" id="IPR006638">
    <property type="entry name" value="Elp3/MiaA/NifB-like_rSAM"/>
</dbReference>
<dbReference type="InterPro" id="IPR007197">
    <property type="entry name" value="rSAM"/>
</dbReference>
<keyword evidence="9" id="KW-1185">Reference proteome</keyword>